<dbReference type="SMART" id="SM00460">
    <property type="entry name" value="TGc"/>
    <property type="match status" value="1"/>
</dbReference>
<dbReference type="InterPro" id="IPR002931">
    <property type="entry name" value="Transglutaminase-like"/>
</dbReference>
<evidence type="ECO:0000313" key="2">
    <source>
        <dbReference type="EMBL" id="KZX16687.1"/>
    </source>
</evidence>
<dbReference type="SUPFAM" id="SSF54001">
    <property type="entry name" value="Cysteine proteinases"/>
    <property type="match status" value="1"/>
</dbReference>
<sequence>MNGNLNHRSGGSTSFNGVQKSGYGDCWGLAQWAATVLRYNNYETRIVQGPNSYSSNHRWVQVKVNNNWRNFESSLVTKRYGSKPYNRVCASKRSVVVSYN</sequence>
<protein>
    <submittedName>
        <fullName evidence="2">Transglutaminase-like superfamily protein</fullName>
    </submittedName>
</protein>
<dbReference type="PATRIC" id="fig|55758.3.peg.551"/>
<dbReference type="Proteomes" id="UP000077066">
    <property type="component" value="Unassembled WGS sequence"/>
</dbReference>
<evidence type="ECO:0000259" key="1">
    <source>
        <dbReference type="SMART" id="SM00460"/>
    </source>
</evidence>
<dbReference type="Gene3D" id="3.10.620.30">
    <property type="match status" value="1"/>
</dbReference>
<gene>
    <name evidence="2" type="ORF">MBFIL_05000</name>
</gene>
<comment type="caution">
    <text evidence="2">The sequence shown here is derived from an EMBL/GenBank/DDBJ whole genome shotgun (WGS) entry which is preliminary data.</text>
</comment>
<reference evidence="2 3" key="1">
    <citation type="submission" date="2016-04" db="EMBL/GenBank/DDBJ databases">
        <title>Genome sequence of Methanobrevibacter filiformis DSM 11501.</title>
        <authorList>
            <person name="Poehlein A."/>
            <person name="Seedorf H."/>
            <person name="Daniel R."/>
        </authorList>
    </citation>
    <scope>NUCLEOTIDE SEQUENCE [LARGE SCALE GENOMIC DNA]</scope>
    <source>
        <strain evidence="2 3">DSM 11501</strain>
    </source>
</reference>
<dbReference type="EMBL" id="LWMT01000066">
    <property type="protein sequence ID" value="KZX16687.1"/>
    <property type="molecule type" value="Genomic_DNA"/>
</dbReference>
<evidence type="ECO:0000313" key="3">
    <source>
        <dbReference type="Proteomes" id="UP000077066"/>
    </source>
</evidence>
<dbReference type="InterPro" id="IPR038765">
    <property type="entry name" value="Papain-like_cys_pep_sf"/>
</dbReference>
<accession>A0A166CTC9</accession>
<proteinExistence type="predicted"/>
<dbReference type="AlphaFoldDB" id="A0A166CTC9"/>
<dbReference type="Pfam" id="PF01841">
    <property type="entry name" value="Transglut_core"/>
    <property type="match status" value="1"/>
</dbReference>
<organism evidence="2 3">
    <name type="scientific">Methanobrevibacter filiformis</name>
    <dbReference type="NCBI Taxonomy" id="55758"/>
    <lineage>
        <taxon>Archaea</taxon>
        <taxon>Methanobacteriati</taxon>
        <taxon>Methanobacteriota</taxon>
        <taxon>Methanomada group</taxon>
        <taxon>Methanobacteria</taxon>
        <taxon>Methanobacteriales</taxon>
        <taxon>Methanobacteriaceae</taxon>
        <taxon>Methanobrevibacter</taxon>
    </lineage>
</organism>
<feature type="domain" description="Transglutaminase-like" evidence="1">
    <location>
        <begin position="18"/>
        <end position="75"/>
    </location>
</feature>
<name>A0A166CTC9_9EURY</name>
<keyword evidence="3" id="KW-1185">Reference proteome</keyword>